<keyword evidence="2" id="KW-0812">Transmembrane</keyword>
<feature type="transmembrane region" description="Helical" evidence="2">
    <location>
        <begin position="269"/>
        <end position="287"/>
    </location>
</feature>
<dbReference type="Proteomes" id="UP000439903">
    <property type="component" value="Unassembled WGS sequence"/>
</dbReference>
<reference evidence="3 4" key="1">
    <citation type="journal article" date="2019" name="Environ. Microbiol.">
        <title>At the nexus of three kingdoms: the genome of the mycorrhizal fungus Gigaspora margarita provides insights into plant, endobacterial and fungal interactions.</title>
        <authorList>
            <person name="Venice F."/>
            <person name="Ghignone S."/>
            <person name="Salvioli di Fossalunga A."/>
            <person name="Amselem J."/>
            <person name="Novero M."/>
            <person name="Xianan X."/>
            <person name="Sedzielewska Toro K."/>
            <person name="Morin E."/>
            <person name="Lipzen A."/>
            <person name="Grigoriev I.V."/>
            <person name="Henrissat B."/>
            <person name="Martin F.M."/>
            <person name="Bonfante P."/>
        </authorList>
    </citation>
    <scope>NUCLEOTIDE SEQUENCE [LARGE SCALE GENOMIC DNA]</scope>
    <source>
        <strain evidence="3 4">BEG34</strain>
    </source>
</reference>
<evidence type="ECO:0000256" key="1">
    <source>
        <dbReference type="SAM" id="MobiDB-lite"/>
    </source>
</evidence>
<feature type="compositionally biased region" description="Polar residues" evidence="1">
    <location>
        <begin position="431"/>
        <end position="448"/>
    </location>
</feature>
<evidence type="ECO:0000313" key="3">
    <source>
        <dbReference type="EMBL" id="KAF0457840.1"/>
    </source>
</evidence>
<evidence type="ECO:0000256" key="2">
    <source>
        <dbReference type="SAM" id="Phobius"/>
    </source>
</evidence>
<keyword evidence="2" id="KW-0472">Membrane</keyword>
<protein>
    <submittedName>
        <fullName evidence="3">Uncharacterized protein</fullName>
    </submittedName>
</protein>
<feature type="region of interest" description="Disordered" evidence="1">
    <location>
        <begin position="496"/>
        <end position="533"/>
    </location>
</feature>
<keyword evidence="4" id="KW-1185">Reference proteome</keyword>
<sequence>MTRASDLTYLFRSVFVTWTFGWFLQHVWNLDRFEALRWRRVKRFELKSAITILLCIMCPLQATYDIVTSKIKYTEGFMVIPYTGDIITKPVEFWNDENLKLVTPINYILCANFSAQTCLLFLLQSFWNYLANNIAKTTFMGSFEFKSYIIYSIFSMALFPLLQWLYRYDSLLTEVVPQFAYGVILLIIALLGVRSHWRFTRLLRITRSANSSQLSIVLKLEYFKEMNRYLTWGLFIGATSMIILCVDAFTPQKYINSHKFSQDLLFCHINFTIWIVFVSLCLIFYPSSNTLNDSLTMAKGIASSITDKSKGNFLGPPNSRFSKYNPNNEDSSWSSNGSSRNDRTSFYLDVHDDVSARNNNQNRSSSRPTSVTFDIPPLPNSVTFDPLSPNPPPSVYNSSISRDPENSSPFYFTSNTLLPSPALLPSTLSTEQQSSTNLPSSITITPEHSNISNNSNNNRRSLTFSKPLPTEPLQYPSSPLTKINRNSLSSLTSMENQFSTGISSPSHNQDISPLISSQSTRENSKDSLNSDDDLAYMSRKNARMSIISNNDKPIIKVTTSTTSFKLSTDLTDDENFIDDNLQINKKINNNKFTKFGKNEKKKKKVTLLDGDQKASKRFQQRQEELLKQKQKSLALMIGENGNNDFKITNQVNQFTQINHGLNDNYNNSKILSSPTSPKYITDCTITPRSSSLIHAPRKVKTHNNLKTDVIDVVEMVKLNSPTFSNSSPKSPSPLLISPISPSSSSTTSSMSPTTPINDDSKNLLSSQLPIIPNSKTTTKVKSGILKNSKNTINN</sequence>
<feature type="compositionally biased region" description="Polar residues" evidence="1">
    <location>
        <begin position="496"/>
        <end position="521"/>
    </location>
</feature>
<organism evidence="3 4">
    <name type="scientific">Gigaspora margarita</name>
    <dbReference type="NCBI Taxonomy" id="4874"/>
    <lineage>
        <taxon>Eukaryota</taxon>
        <taxon>Fungi</taxon>
        <taxon>Fungi incertae sedis</taxon>
        <taxon>Mucoromycota</taxon>
        <taxon>Glomeromycotina</taxon>
        <taxon>Glomeromycetes</taxon>
        <taxon>Diversisporales</taxon>
        <taxon>Gigasporaceae</taxon>
        <taxon>Gigaspora</taxon>
    </lineage>
</organism>
<comment type="caution">
    <text evidence="3">The sequence shown here is derived from an EMBL/GenBank/DDBJ whole genome shotgun (WGS) entry which is preliminary data.</text>
</comment>
<feature type="compositionally biased region" description="Low complexity" evidence="1">
    <location>
        <begin position="327"/>
        <end position="339"/>
    </location>
</feature>
<feature type="compositionally biased region" description="Low complexity" evidence="1">
    <location>
        <begin position="356"/>
        <end position="367"/>
    </location>
</feature>
<feature type="region of interest" description="Disordered" evidence="1">
    <location>
        <begin position="317"/>
        <end position="340"/>
    </location>
</feature>
<feature type="transmembrane region" description="Helical" evidence="2">
    <location>
        <begin position="229"/>
        <end position="249"/>
    </location>
</feature>
<dbReference type="EMBL" id="WTPW01001089">
    <property type="protein sequence ID" value="KAF0457840.1"/>
    <property type="molecule type" value="Genomic_DNA"/>
</dbReference>
<feature type="compositionally biased region" description="Polar residues" evidence="1">
    <location>
        <begin position="475"/>
        <end position="484"/>
    </location>
</feature>
<feature type="region of interest" description="Disordered" evidence="1">
    <location>
        <begin position="721"/>
        <end position="770"/>
    </location>
</feature>
<accession>A0A8H4A819</accession>
<feature type="transmembrane region" description="Helical" evidence="2">
    <location>
        <begin position="178"/>
        <end position="197"/>
    </location>
</feature>
<feature type="compositionally biased region" description="Low complexity" evidence="1">
    <location>
        <begin position="721"/>
        <end position="755"/>
    </location>
</feature>
<dbReference type="AlphaFoldDB" id="A0A8H4A819"/>
<evidence type="ECO:0000313" key="4">
    <source>
        <dbReference type="Proteomes" id="UP000439903"/>
    </source>
</evidence>
<feature type="region of interest" description="Disordered" evidence="1">
    <location>
        <begin position="354"/>
        <end position="402"/>
    </location>
</feature>
<feature type="transmembrane region" description="Helical" evidence="2">
    <location>
        <begin position="105"/>
        <end position="127"/>
    </location>
</feature>
<feature type="transmembrane region" description="Helical" evidence="2">
    <location>
        <begin position="6"/>
        <end position="24"/>
    </location>
</feature>
<proteinExistence type="predicted"/>
<feature type="region of interest" description="Disordered" evidence="1">
    <location>
        <begin position="423"/>
        <end position="484"/>
    </location>
</feature>
<dbReference type="OrthoDB" id="2384193at2759"/>
<feature type="compositionally biased region" description="Low complexity" evidence="1">
    <location>
        <begin position="449"/>
        <end position="461"/>
    </location>
</feature>
<name>A0A8H4A819_GIGMA</name>
<gene>
    <name evidence="3" type="ORF">F8M41_001088</name>
</gene>
<feature type="transmembrane region" description="Helical" evidence="2">
    <location>
        <begin position="148"/>
        <end position="166"/>
    </location>
</feature>
<feature type="transmembrane region" description="Helical" evidence="2">
    <location>
        <begin position="44"/>
        <end position="64"/>
    </location>
</feature>
<keyword evidence="2" id="KW-1133">Transmembrane helix</keyword>